<accession>A0A3G9G659</accession>
<dbReference type="Gene3D" id="3.40.50.10600">
    <property type="entry name" value="SpoIIaa-like domains"/>
    <property type="match status" value="1"/>
</dbReference>
<evidence type="ECO:0000313" key="2">
    <source>
        <dbReference type="Proteomes" id="UP000278756"/>
    </source>
</evidence>
<dbReference type="InterPro" id="IPR036513">
    <property type="entry name" value="STAS_dom_sf"/>
</dbReference>
<dbReference type="InterPro" id="IPR038396">
    <property type="entry name" value="SpoIIAA-like_sf"/>
</dbReference>
<protein>
    <recommendedName>
        <fullName evidence="3">STAS/SEC14 domain-containing protein</fullName>
    </recommendedName>
</protein>
<reference evidence="2" key="1">
    <citation type="journal article" date="2017" name="Biotechnol. Biofuels">
        <title>Evaluation of environmental bacterial communities as a factor affecting the growth of duckweed Lemna minor.</title>
        <authorList>
            <person name="Ishizawa H."/>
            <person name="Kuroda M."/>
            <person name="Morikawa M."/>
            <person name="Ike M."/>
        </authorList>
    </citation>
    <scope>NUCLEOTIDE SEQUENCE [LARGE SCALE GENOMIC DNA]</scope>
    <source>
        <strain evidence="2">M6</strain>
    </source>
</reference>
<evidence type="ECO:0000313" key="1">
    <source>
        <dbReference type="EMBL" id="BBF82297.1"/>
    </source>
</evidence>
<dbReference type="InterPro" id="IPR021866">
    <property type="entry name" value="SpoIIAA-like"/>
</dbReference>
<sequence length="130" mass="14763">MPRPLRLSHLIDTDNNLLIVTARGDYTSEGFVDALIDLYQKIEKPWLYDRILDMRSAQGVVELSDLMRAAAWLTQAAGTPPPPRRRLALISNDPFDRARLNALGDAFPKAFIQLFDRRDEAIEWLASSQP</sequence>
<dbReference type="Proteomes" id="UP000278756">
    <property type="component" value="Chromosome 2"/>
</dbReference>
<gene>
    <name evidence="1" type="ORF">EM6_2929</name>
</gene>
<evidence type="ECO:0008006" key="3">
    <source>
        <dbReference type="Google" id="ProtNLM"/>
    </source>
</evidence>
<dbReference type="OrthoDB" id="7172550at2"/>
<reference evidence="2" key="2">
    <citation type="journal article" date="2017" name="Plant Physiol. Biochem.">
        <title>Differential oxidative and antioxidative response of duckweed Lemna minor toward plant growth promoting/inhibiting bacteria.</title>
        <authorList>
            <person name="Ishizawa H."/>
            <person name="Kuroda M."/>
            <person name="Morikawa M."/>
            <person name="Ike M."/>
        </authorList>
    </citation>
    <scope>NUCLEOTIDE SEQUENCE [LARGE SCALE GENOMIC DNA]</scope>
    <source>
        <strain evidence="2">M6</strain>
    </source>
</reference>
<dbReference type="EMBL" id="AP018828">
    <property type="protein sequence ID" value="BBF82297.1"/>
    <property type="molecule type" value="Genomic_DNA"/>
</dbReference>
<dbReference type="AlphaFoldDB" id="A0A3G9G659"/>
<dbReference type="SUPFAM" id="SSF52091">
    <property type="entry name" value="SpoIIaa-like"/>
    <property type="match status" value="1"/>
</dbReference>
<dbReference type="RefSeq" id="WP_126423891.1">
    <property type="nucleotide sequence ID" value="NZ_AP018828.1"/>
</dbReference>
<name>A0A3G9G659_9CAUL</name>
<dbReference type="Pfam" id="PF11964">
    <property type="entry name" value="SpoIIAA-like"/>
    <property type="match status" value="1"/>
</dbReference>
<proteinExistence type="predicted"/>
<organism evidence="1 2">
    <name type="scientific">Asticcacaulis excentricus</name>
    <dbReference type="NCBI Taxonomy" id="78587"/>
    <lineage>
        <taxon>Bacteria</taxon>
        <taxon>Pseudomonadati</taxon>
        <taxon>Pseudomonadota</taxon>
        <taxon>Alphaproteobacteria</taxon>
        <taxon>Caulobacterales</taxon>
        <taxon>Caulobacteraceae</taxon>
        <taxon>Asticcacaulis</taxon>
    </lineage>
</organism>